<feature type="region of interest" description="Disordered" evidence="1">
    <location>
        <begin position="61"/>
        <end position="91"/>
    </location>
</feature>
<evidence type="ECO:0000313" key="3">
    <source>
        <dbReference type="Proteomes" id="UP000298416"/>
    </source>
</evidence>
<dbReference type="EMBL" id="PNBA02000012">
    <property type="protein sequence ID" value="KAG6405893.1"/>
    <property type="molecule type" value="Genomic_DNA"/>
</dbReference>
<gene>
    <name evidence="2" type="ORF">SASPL_133487</name>
</gene>
<sequence>MVNQESLKKLCKENREKVVTHLMYHCLTRKGGLHGLGLPDLNDVAWMLDYNLKEIYRGSRQLEESRRHTTPEERTQRQHMGDDDSGGDGEAVMAPDFGSLGRWLLEQGEQRDIRILRLKEEVVDVLMAGTGVLCFEDFCFELESVV</sequence>
<name>A0A8X8X351_SALSN</name>
<reference evidence="2" key="2">
    <citation type="submission" date="2020-08" db="EMBL/GenBank/DDBJ databases">
        <title>Plant Genome Project.</title>
        <authorList>
            <person name="Zhang R.-G."/>
        </authorList>
    </citation>
    <scope>NUCLEOTIDE SEQUENCE</scope>
    <source>
        <strain evidence="2">Huo1</strain>
        <tissue evidence="2">Leaf</tissue>
    </source>
</reference>
<organism evidence="2">
    <name type="scientific">Salvia splendens</name>
    <name type="common">Scarlet sage</name>
    <dbReference type="NCBI Taxonomy" id="180675"/>
    <lineage>
        <taxon>Eukaryota</taxon>
        <taxon>Viridiplantae</taxon>
        <taxon>Streptophyta</taxon>
        <taxon>Embryophyta</taxon>
        <taxon>Tracheophyta</taxon>
        <taxon>Spermatophyta</taxon>
        <taxon>Magnoliopsida</taxon>
        <taxon>eudicotyledons</taxon>
        <taxon>Gunneridae</taxon>
        <taxon>Pentapetalae</taxon>
        <taxon>asterids</taxon>
        <taxon>lamiids</taxon>
        <taxon>Lamiales</taxon>
        <taxon>Lamiaceae</taxon>
        <taxon>Nepetoideae</taxon>
        <taxon>Mentheae</taxon>
        <taxon>Salviinae</taxon>
        <taxon>Salvia</taxon>
        <taxon>Salvia subgen. Calosphace</taxon>
        <taxon>core Calosphace</taxon>
    </lineage>
</organism>
<evidence type="ECO:0000256" key="1">
    <source>
        <dbReference type="SAM" id="MobiDB-lite"/>
    </source>
</evidence>
<evidence type="ECO:0000313" key="2">
    <source>
        <dbReference type="EMBL" id="KAG6405893.1"/>
    </source>
</evidence>
<accession>A0A8X8X351</accession>
<dbReference type="Proteomes" id="UP000298416">
    <property type="component" value="Unassembled WGS sequence"/>
</dbReference>
<proteinExistence type="predicted"/>
<comment type="caution">
    <text evidence="2">The sequence shown here is derived from an EMBL/GenBank/DDBJ whole genome shotgun (WGS) entry which is preliminary data.</text>
</comment>
<reference evidence="2" key="1">
    <citation type="submission" date="2018-01" db="EMBL/GenBank/DDBJ databases">
        <authorList>
            <person name="Mao J.F."/>
        </authorList>
    </citation>
    <scope>NUCLEOTIDE SEQUENCE</scope>
    <source>
        <strain evidence="2">Huo1</strain>
        <tissue evidence="2">Leaf</tissue>
    </source>
</reference>
<protein>
    <submittedName>
        <fullName evidence="2">Uncharacterized protein</fullName>
    </submittedName>
</protein>
<dbReference type="AlphaFoldDB" id="A0A8X8X351"/>
<keyword evidence="3" id="KW-1185">Reference proteome</keyword>
<feature type="compositionally biased region" description="Basic and acidic residues" evidence="1">
    <location>
        <begin position="61"/>
        <end position="82"/>
    </location>
</feature>